<gene>
    <name evidence="1" type="ORF">SAMN04488029_2780</name>
</gene>
<dbReference type="SUPFAM" id="SSF55144">
    <property type="entry name" value="LigT-like"/>
    <property type="match status" value="1"/>
</dbReference>
<dbReference type="EMBL" id="FWYF01000003">
    <property type="protein sequence ID" value="SMD36221.1"/>
    <property type="molecule type" value="Genomic_DNA"/>
</dbReference>
<reference evidence="1 2" key="1">
    <citation type="submission" date="2017-04" db="EMBL/GenBank/DDBJ databases">
        <authorList>
            <person name="Afonso C.L."/>
            <person name="Miller P.J."/>
            <person name="Scott M.A."/>
            <person name="Spackman E."/>
            <person name="Goraichik I."/>
            <person name="Dimitrov K.M."/>
            <person name="Suarez D.L."/>
            <person name="Swayne D.E."/>
        </authorList>
    </citation>
    <scope>NUCLEOTIDE SEQUENCE [LARGE SCALE GENOMIC DNA]</scope>
    <source>
        <strain evidence="1 2">DSM 26133</strain>
    </source>
</reference>
<dbReference type="Gene3D" id="3.90.1140.10">
    <property type="entry name" value="Cyclic phosphodiesterase"/>
    <property type="match status" value="1"/>
</dbReference>
<evidence type="ECO:0000313" key="2">
    <source>
        <dbReference type="Proteomes" id="UP000192472"/>
    </source>
</evidence>
<accession>A0A1W2GI23</accession>
<dbReference type="OrthoDB" id="1951600at2"/>
<dbReference type="Proteomes" id="UP000192472">
    <property type="component" value="Unassembled WGS sequence"/>
</dbReference>
<dbReference type="PANTHER" id="PTHR40037">
    <property type="entry name" value="PHOSPHOESTERASE YJCG-RELATED"/>
    <property type="match status" value="1"/>
</dbReference>
<dbReference type="GO" id="GO:0016874">
    <property type="term" value="F:ligase activity"/>
    <property type="evidence" value="ECO:0007669"/>
    <property type="project" value="UniProtKB-KW"/>
</dbReference>
<proteinExistence type="predicted"/>
<dbReference type="Pfam" id="PF13563">
    <property type="entry name" value="2_5_RNA_ligase2"/>
    <property type="match status" value="1"/>
</dbReference>
<dbReference type="RefSeq" id="WP_084373436.1">
    <property type="nucleotide sequence ID" value="NZ_FWYF01000003.1"/>
</dbReference>
<sequence>MAKPEQNLYFLALIPDGPVLTEVMAFKQEVKDKFNSKGALRSPPHITLHMPFKWRVDREAQLIEKLSKFKFDQYPFQVTLDGFDFFEPRVVFVDVAKTEVLTHLQKELSMFVRRELKFFNADYKDRGFHPHMTIGFRDLKKAIFPEVKAHYQEQSYQRQFEVSGFCLLKHNGSRWEEFRSF</sequence>
<dbReference type="InterPro" id="IPR009097">
    <property type="entry name" value="Cyclic_Pdiesterase"/>
</dbReference>
<dbReference type="AlphaFoldDB" id="A0A1W2GI23"/>
<protein>
    <submittedName>
        <fullName evidence="1">2'-5' RNA ligase</fullName>
    </submittedName>
</protein>
<keyword evidence="1" id="KW-0436">Ligase</keyword>
<dbReference type="STRING" id="692418.SAMN04488029_2780"/>
<keyword evidence="2" id="KW-1185">Reference proteome</keyword>
<organism evidence="1 2">
    <name type="scientific">Reichenbachiella faecimaris</name>
    <dbReference type="NCBI Taxonomy" id="692418"/>
    <lineage>
        <taxon>Bacteria</taxon>
        <taxon>Pseudomonadati</taxon>
        <taxon>Bacteroidota</taxon>
        <taxon>Cytophagia</taxon>
        <taxon>Cytophagales</taxon>
        <taxon>Reichenbachiellaceae</taxon>
        <taxon>Reichenbachiella</taxon>
    </lineage>
</organism>
<dbReference type="InterPro" id="IPR050580">
    <property type="entry name" value="2H_phosphoesterase_YjcG-like"/>
</dbReference>
<dbReference type="PANTHER" id="PTHR40037:SF1">
    <property type="entry name" value="PHOSPHOESTERASE SAOUHSC_00951-RELATED"/>
    <property type="match status" value="1"/>
</dbReference>
<name>A0A1W2GI23_REIFA</name>
<evidence type="ECO:0000313" key="1">
    <source>
        <dbReference type="EMBL" id="SMD36221.1"/>
    </source>
</evidence>